<dbReference type="RefSeq" id="WP_250928019.1">
    <property type="nucleotide sequence ID" value="NZ_JAMQBK010000021.1"/>
</dbReference>
<dbReference type="SUPFAM" id="SSF51658">
    <property type="entry name" value="Xylose isomerase-like"/>
    <property type="match status" value="1"/>
</dbReference>
<dbReference type="PANTHER" id="PTHR12110:SF52">
    <property type="entry name" value="XYLOSE ISOMERASE"/>
    <property type="match status" value="1"/>
</dbReference>
<evidence type="ECO:0000259" key="1">
    <source>
        <dbReference type="Pfam" id="PF01261"/>
    </source>
</evidence>
<reference evidence="2 3" key="1">
    <citation type="journal article" date="2022" name="Syst. Appl. Microbiol.">
        <title>Rhodopirellula aestuarii sp. nov., a novel member of the genus Rhodopirellula isolated from brackish sediments collected in the Tagus River estuary, Portugal.</title>
        <authorList>
            <person name="Vitorino I.R."/>
            <person name="Klimek D."/>
            <person name="Calusinska M."/>
            <person name="Lobo-da-Cunha A."/>
            <person name="Vasconcelos V."/>
            <person name="Lage O.M."/>
        </authorList>
    </citation>
    <scope>NUCLEOTIDE SEQUENCE [LARGE SCALE GENOMIC DNA]</scope>
    <source>
        <strain evidence="2 3">ICT_H3.1</strain>
    </source>
</reference>
<dbReference type="GO" id="GO:0016853">
    <property type="term" value="F:isomerase activity"/>
    <property type="evidence" value="ECO:0007669"/>
    <property type="project" value="UniProtKB-KW"/>
</dbReference>
<evidence type="ECO:0000313" key="2">
    <source>
        <dbReference type="EMBL" id="MCM2370349.1"/>
    </source>
</evidence>
<dbReference type="EMBL" id="JAMQBK010000021">
    <property type="protein sequence ID" value="MCM2370349.1"/>
    <property type="molecule type" value="Genomic_DNA"/>
</dbReference>
<dbReference type="InterPro" id="IPR013022">
    <property type="entry name" value="Xyl_isomerase-like_TIM-brl"/>
</dbReference>
<organism evidence="2 3">
    <name type="scientific">Aporhodopirellula aestuarii</name>
    <dbReference type="NCBI Taxonomy" id="2950107"/>
    <lineage>
        <taxon>Bacteria</taxon>
        <taxon>Pseudomonadati</taxon>
        <taxon>Planctomycetota</taxon>
        <taxon>Planctomycetia</taxon>
        <taxon>Pirellulales</taxon>
        <taxon>Pirellulaceae</taxon>
        <taxon>Aporhodopirellula</taxon>
    </lineage>
</organism>
<keyword evidence="2" id="KW-0413">Isomerase</keyword>
<comment type="caution">
    <text evidence="2">The sequence shown here is derived from an EMBL/GenBank/DDBJ whole genome shotgun (WGS) entry which is preliminary data.</text>
</comment>
<name>A0ABT0U0F4_9BACT</name>
<accession>A0ABT0U0F4</accession>
<dbReference type="InterPro" id="IPR050312">
    <property type="entry name" value="IolE/XylAMocC-like"/>
</dbReference>
<dbReference type="Proteomes" id="UP001202961">
    <property type="component" value="Unassembled WGS sequence"/>
</dbReference>
<protein>
    <submittedName>
        <fullName evidence="2">Sugar phosphate isomerase/epimerase</fullName>
    </submittedName>
</protein>
<gene>
    <name evidence="2" type="ORF">NB063_06890</name>
</gene>
<evidence type="ECO:0000313" key="3">
    <source>
        <dbReference type="Proteomes" id="UP001202961"/>
    </source>
</evidence>
<dbReference type="Pfam" id="PF01261">
    <property type="entry name" value="AP_endonuc_2"/>
    <property type="match status" value="1"/>
</dbReference>
<dbReference type="Gene3D" id="3.20.20.150">
    <property type="entry name" value="Divalent-metal-dependent TIM barrel enzymes"/>
    <property type="match status" value="1"/>
</dbReference>
<feature type="domain" description="Xylose isomerase-like TIM barrel" evidence="1">
    <location>
        <begin position="32"/>
        <end position="270"/>
    </location>
</feature>
<sequence length="278" mass="31069">MHTNVNDATTLDRLAIHTITTKPWTLPVALENYAAAGVGGISIWVEAIEGMSNAEVNQAVQAAGLKVPALVRGGFFCDSEASERARRIDHNRKLIETAAEISADMLVLVVGATPGEPLDRQRGWVQDGIEQLMPDAESHNVQIAIEPLHPMYAADKSCINRLADARMMCESIRNRMLGVALDVYHTWWDPDLEREIELLGKLDAIFGFHLCDWRVPTRDFLNDRALMGDGCIDIKGIRKMVEAAGFSGWNEVEIFSDEHWARDQHDFLADIIDRYSIC</sequence>
<dbReference type="InterPro" id="IPR036237">
    <property type="entry name" value="Xyl_isomerase-like_sf"/>
</dbReference>
<keyword evidence="3" id="KW-1185">Reference proteome</keyword>
<proteinExistence type="predicted"/>
<dbReference type="PANTHER" id="PTHR12110">
    <property type="entry name" value="HYDROXYPYRUVATE ISOMERASE"/>
    <property type="match status" value="1"/>
</dbReference>